<feature type="domain" description="HTH CENPB-type" evidence="7">
    <location>
        <begin position="68"/>
        <end position="140"/>
    </location>
</feature>
<comment type="subcellular location">
    <subcellularLocation>
        <location evidence="1 5">Nucleus</location>
    </subcellularLocation>
</comment>
<dbReference type="Gene3D" id="1.10.10.60">
    <property type="entry name" value="Homeodomain-like"/>
    <property type="match status" value="1"/>
</dbReference>
<dbReference type="AlphaFoldDB" id="A0A1B6FF49"/>
<feature type="DNA-binding region" description="H-T-H motif" evidence="5">
    <location>
        <begin position="28"/>
        <end position="48"/>
    </location>
</feature>
<dbReference type="PROSITE" id="PS51253">
    <property type="entry name" value="HTH_CENPB"/>
    <property type="match status" value="1"/>
</dbReference>
<dbReference type="InterPro" id="IPR036388">
    <property type="entry name" value="WH-like_DNA-bd_sf"/>
</dbReference>
<evidence type="ECO:0000256" key="4">
    <source>
        <dbReference type="ARBA" id="ARBA00023242"/>
    </source>
</evidence>
<dbReference type="SUPFAM" id="SSF46689">
    <property type="entry name" value="Homeodomain-like"/>
    <property type="match status" value="2"/>
</dbReference>
<gene>
    <name evidence="8" type="ORF">g.11907</name>
</gene>
<evidence type="ECO:0008006" key="9">
    <source>
        <dbReference type="Google" id="ProtNLM"/>
    </source>
</evidence>
<dbReference type="Pfam" id="PF03184">
    <property type="entry name" value="DDE_1"/>
    <property type="match status" value="1"/>
</dbReference>
<evidence type="ECO:0000256" key="1">
    <source>
        <dbReference type="ARBA" id="ARBA00004123"/>
    </source>
</evidence>
<dbReference type="SMART" id="SM00674">
    <property type="entry name" value="CENPB"/>
    <property type="match status" value="1"/>
</dbReference>
<feature type="domain" description="HTH psq-type" evidence="6">
    <location>
        <begin position="1"/>
        <end position="52"/>
    </location>
</feature>
<evidence type="ECO:0000256" key="2">
    <source>
        <dbReference type="ARBA" id="ARBA00010881"/>
    </source>
</evidence>
<dbReference type="GO" id="GO:0003677">
    <property type="term" value="F:DNA binding"/>
    <property type="evidence" value="ECO:0007669"/>
    <property type="project" value="UniProtKB-UniRule"/>
</dbReference>
<dbReference type="InterPro" id="IPR006600">
    <property type="entry name" value="HTH_CenpB_DNA-bd_dom"/>
</dbReference>
<accession>A0A1B6FF49</accession>
<organism evidence="8">
    <name type="scientific">Cuerna arida</name>
    <dbReference type="NCBI Taxonomy" id="1464854"/>
    <lineage>
        <taxon>Eukaryota</taxon>
        <taxon>Metazoa</taxon>
        <taxon>Ecdysozoa</taxon>
        <taxon>Arthropoda</taxon>
        <taxon>Hexapoda</taxon>
        <taxon>Insecta</taxon>
        <taxon>Pterygota</taxon>
        <taxon>Neoptera</taxon>
        <taxon>Paraneoptera</taxon>
        <taxon>Hemiptera</taxon>
        <taxon>Auchenorrhyncha</taxon>
        <taxon>Membracoidea</taxon>
        <taxon>Cicadellidae</taxon>
        <taxon>Cicadellinae</taxon>
        <taxon>Proconiini</taxon>
        <taxon>Cuerna</taxon>
    </lineage>
</organism>
<dbReference type="PANTHER" id="PTHR19303:SF16">
    <property type="entry name" value="JERKY PROTEIN HOMOLOG-LIKE"/>
    <property type="match status" value="1"/>
</dbReference>
<dbReference type="Pfam" id="PF04218">
    <property type="entry name" value="CENP-B_N"/>
    <property type="match status" value="1"/>
</dbReference>
<dbReference type="PROSITE" id="PS50960">
    <property type="entry name" value="HTH_PSQ"/>
    <property type="match status" value="1"/>
</dbReference>
<dbReference type="EMBL" id="GECZ01021035">
    <property type="protein sequence ID" value="JAS48734.1"/>
    <property type="molecule type" value="Transcribed_RNA"/>
</dbReference>
<comment type="similarity">
    <text evidence="2">Belongs to the tigger transposable element derived protein family.</text>
</comment>
<keyword evidence="4 5" id="KW-0539">Nucleus</keyword>
<proteinExistence type="inferred from homology"/>
<dbReference type="InterPro" id="IPR050863">
    <property type="entry name" value="CenT-Element_Derived"/>
</dbReference>
<evidence type="ECO:0000256" key="3">
    <source>
        <dbReference type="ARBA" id="ARBA00023125"/>
    </source>
</evidence>
<evidence type="ECO:0000313" key="8">
    <source>
        <dbReference type="EMBL" id="JAS48734.1"/>
    </source>
</evidence>
<dbReference type="Gene3D" id="1.10.10.10">
    <property type="entry name" value="Winged helix-like DNA-binding domain superfamily/Winged helix DNA-binding domain"/>
    <property type="match status" value="1"/>
</dbReference>
<dbReference type="InterPro" id="IPR009057">
    <property type="entry name" value="Homeodomain-like_sf"/>
</dbReference>
<dbReference type="Pfam" id="PF03221">
    <property type="entry name" value="HTH_Tnp_Tc5"/>
    <property type="match status" value="1"/>
</dbReference>
<evidence type="ECO:0000256" key="5">
    <source>
        <dbReference type="PROSITE-ProRule" id="PRU00320"/>
    </source>
</evidence>
<keyword evidence="3 5" id="KW-0238">DNA-binding</keyword>
<sequence length="290" mass="32838">MSGKRKRVVLGLNQKLEIIKRLRKGETATSVAQIYGVGRTTVNDIKRDADKIELRVSKMHSTDGDVQTRKTMKPAKYDELDTAMYRWFIQARSQGIPLSGPIIMAKAVEMNKKLDGDLSFKASIGWLDKFKFRHGIRQLDISGEKLSANSSVIAEFKVKFEEKIAELDLVREQVYNCDETGLNWKALPQKTLASLSEKAAPGFKVQKDRITAMVCANVTGNHRLPLLVIGKSKKPRAFKNLNMNALPAQYYAQKVLGWIKIFSLIGFTSNLYLKLGHIWPKRSCHRKHCC</sequence>
<dbReference type="InterPro" id="IPR007889">
    <property type="entry name" value="HTH_Psq"/>
</dbReference>
<reference evidence="8" key="1">
    <citation type="submission" date="2015-11" db="EMBL/GenBank/DDBJ databases">
        <title>De novo transcriptome assembly of four potential Pierce s Disease insect vectors from Arizona vineyards.</title>
        <authorList>
            <person name="Tassone E.E."/>
        </authorList>
    </citation>
    <scope>NUCLEOTIDE SEQUENCE</scope>
</reference>
<dbReference type="InterPro" id="IPR004875">
    <property type="entry name" value="DDE_SF_endonuclease_dom"/>
</dbReference>
<name>A0A1B6FF49_9HEMI</name>
<protein>
    <recommendedName>
        <fullName evidence="9">HTH CENPB-type domain-containing protein</fullName>
    </recommendedName>
</protein>
<dbReference type="PANTHER" id="PTHR19303">
    <property type="entry name" value="TRANSPOSON"/>
    <property type="match status" value="1"/>
</dbReference>
<dbReference type="GO" id="GO:0005634">
    <property type="term" value="C:nucleus"/>
    <property type="evidence" value="ECO:0007669"/>
    <property type="project" value="UniProtKB-SubCell"/>
</dbReference>
<evidence type="ECO:0000259" key="6">
    <source>
        <dbReference type="PROSITE" id="PS50960"/>
    </source>
</evidence>
<evidence type="ECO:0000259" key="7">
    <source>
        <dbReference type="PROSITE" id="PS51253"/>
    </source>
</evidence>